<comment type="similarity">
    <text evidence="8">Belongs to the binding-protein-dependent transport system permease family.</text>
</comment>
<proteinExistence type="inferred from homology"/>
<reference evidence="10 11" key="1">
    <citation type="submission" date="2017-10" db="EMBL/GenBank/DDBJ databases">
        <title>Bacillus sp. nov., a halophilic bacterium isolated from a Keqin Lake.</title>
        <authorList>
            <person name="Wang H."/>
        </authorList>
    </citation>
    <scope>NUCLEOTIDE SEQUENCE [LARGE SCALE GENOMIC DNA]</scope>
    <source>
        <strain evidence="10 11">KQ-12</strain>
    </source>
</reference>
<comment type="subcellular location">
    <subcellularLocation>
        <location evidence="1">Cell inner membrane</location>
        <topology evidence="1">Multi-pass membrane protein</topology>
    </subcellularLocation>
    <subcellularLocation>
        <location evidence="8">Cell membrane</location>
        <topology evidence="8">Multi-pass membrane protein</topology>
    </subcellularLocation>
</comment>
<dbReference type="PROSITE" id="PS50928">
    <property type="entry name" value="ABC_TM1"/>
    <property type="match status" value="1"/>
</dbReference>
<dbReference type="Proteomes" id="UP000248214">
    <property type="component" value="Unassembled WGS sequence"/>
</dbReference>
<keyword evidence="6 8" id="KW-1133">Transmembrane helix</keyword>
<dbReference type="InterPro" id="IPR000515">
    <property type="entry name" value="MetI-like"/>
</dbReference>
<dbReference type="CDD" id="cd06261">
    <property type="entry name" value="TM_PBP2"/>
    <property type="match status" value="1"/>
</dbReference>
<dbReference type="GO" id="GO:0055085">
    <property type="term" value="P:transmembrane transport"/>
    <property type="evidence" value="ECO:0007669"/>
    <property type="project" value="InterPro"/>
</dbReference>
<sequence length="268" mass="29944">MNENRKRVLLQGLFLLLFAIMFVIPIFFMFAKSISFGWQWPNLSPSGIDIRAWEVAFRDPRIYQSLINTVVIGGAVVIFNFLIATPAAYSLSRYEFKGKTMIESLLILPILVPVLAVAMGLHIPMIRLGLTDNLSGVILIHLLPTLPYAIRVLKAGFDRLNNDWEEQGAVLGARRATVFWTVIIPLMAPSIRSAALLVFVISLSQYVLTAIIGGGRVSTLPMIYYPFFSSADEAVIASFTVMFALLPVLFLILFETVCRSYLKILKKP</sequence>
<evidence type="ECO:0000256" key="6">
    <source>
        <dbReference type="ARBA" id="ARBA00022989"/>
    </source>
</evidence>
<feature type="transmembrane region" description="Helical" evidence="8">
    <location>
        <begin position="234"/>
        <end position="258"/>
    </location>
</feature>
<accession>A0A323T566</accession>
<evidence type="ECO:0000259" key="9">
    <source>
        <dbReference type="PROSITE" id="PS50928"/>
    </source>
</evidence>
<dbReference type="RefSeq" id="WP_110611936.1">
    <property type="nucleotide sequence ID" value="NZ_PDOD01000006.1"/>
</dbReference>
<dbReference type="PANTHER" id="PTHR43357">
    <property type="entry name" value="INNER MEMBRANE ABC TRANSPORTER PERMEASE PROTEIN YDCV"/>
    <property type="match status" value="1"/>
</dbReference>
<feature type="transmembrane region" description="Helical" evidence="8">
    <location>
        <begin position="134"/>
        <end position="153"/>
    </location>
</feature>
<dbReference type="PANTHER" id="PTHR43357:SF4">
    <property type="entry name" value="INNER MEMBRANE ABC TRANSPORTER PERMEASE PROTEIN YDCV"/>
    <property type="match status" value="1"/>
</dbReference>
<evidence type="ECO:0000256" key="5">
    <source>
        <dbReference type="ARBA" id="ARBA00022692"/>
    </source>
</evidence>
<dbReference type="Pfam" id="PF00528">
    <property type="entry name" value="BPD_transp_1"/>
    <property type="match status" value="1"/>
</dbReference>
<feature type="transmembrane region" description="Helical" evidence="8">
    <location>
        <begin position="62"/>
        <end position="84"/>
    </location>
</feature>
<dbReference type="OrthoDB" id="9782004at2"/>
<evidence type="ECO:0000256" key="2">
    <source>
        <dbReference type="ARBA" id="ARBA00022448"/>
    </source>
</evidence>
<dbReference type="InterPro" id="IPR035906">
    <property type="entry name" value="MetI-like_sf"/>
</dbReference>
<keyword evidence="4" id="KW-0997">Cell inner membrane</keyword>
<evidence type="ECO:0000256" key="7">
    <source>
        <dbReference type="ARBA" id="ARBA00023136"/>
    </source>
</evidence>
<evidence type="ECO:0000313" key="11">
    <source>
        <dbReference type="Proteomes" id="UP000248214"/>
    </source>
</evidence>
<keyword evidence="3" id="KW-1003">Cell membrane</keyword>
<feature type="domain" description="ABC transmembrane type-1" evidence="9">
    <location>
        <begin position="66"/>
        <end position="254"/>
    </location>
</feature>
<keyword evidence="2 8" id="KW-0813">Transport</keyword>
<feature type="transmembrane region" description="Helical" evidence="8">
    <location>
        <begin position="12"/>
        <end position="31"/>
    </location>
</feature>
<evidence type="ECO:0000256" key="8">
    <source>
        <dbReference type="RuleBase" id="RU363032"/>
    </source>
</evidence>
<dbReference type="AlphaFoldDB" id="A0A323T566"/>
<dbReference type="GO" id="GO:0005886">
    <property type="term" value="C:plasma membrane"/>
    <property type="evidence" value="ECO:0007669"/>
    <property type="project" value="UniProtKB-SubCell"/>
</dbReference>
<dbReference type="SUPFAM" id="SSF161098">
    <property type="entry name" value="MetI-like"/>
    <property type="match status" value="1"/>
</dbReference>
<organism evidence="10 11">
    <name type="scientific">Salipaludibacillus keqinensis</name>
    <dbReference type="NCBI Taxonomy" id="2045207"/>
    <lineage>
        <taxon>Bacteria</taxon>
        <taxon>Bacillati</taxon>
        <taxon>Bacillota</taxon>
        <taxon>Bacilli</taxon>
        <taxon>Bacillales</taxon>
        <taxon>Bacillaceae</taxon>
    </lineage>
</organism>
<feature type="transmembrane region" description="Helical" evidence="8">
    <location>
        <begin position="105"/>
        <end position="128"/>
    </location>
</feature>
<keyword evidence="5 8" id="KW-0812">Transmembrane</keyword>
<dbReference type="Gene3D" id="1.10.3720.10">
    <property type="entry name" value="MetI-like"/>
    <property type="match status" value="1"/>
</dbReference>
<evidence type="ECO:0000256" key="3">
    <source>
        <dbReference type="ARBA" id="ARBA00022475"/>
    </source>
</evidence>
<name>A0A323T566_9BACI</name>
<evidence type="ECO:0000256" key="1">
    <source>
        <dbReference type="ARBA" id="ARBA00004429"/>
    </source>
</evidence>
<dbReference type="EMBL" id="PDOD01000006">
    <property type="protein sequence ID" value="PYZ91668.1"/>
    <property type="molecule type" value="Genomic_DNA"/>
</dbReference>
<gene>
    <name evidence="10" type="ORF">CR194_18745</name>
</gene>
<keyword evidence="11" id="KW-1185">Reference proteome</keyword>
<comment type="caution">
    <text evidence="10">The sequence shown here is derived from an EMBL/GenBank/DDBJ whole genome shotgun (WGS) entry which is preliminary data.</text>
</comment>
<keyword evidence="7 8" id="KW-0472">Membrane</keyword>
<evidence type="ECO:0000313" key="10">
    <source>
        <dbReference type="EMBL" id="PYZ91668.1"/>
    </source>
</evidence>
<protein>
    <submittedName>
        <fullName evidence="10">ABC transporter permease</fullName>
    </submittedName>
</protein>
<feature type="transmembrane region" description="Helical" evidence="8">
    <location>
        <begin position="194"/>
        <end position="214"/>
    </location>
</feature>
<evidence type="ECO:0000256" key="4">
    <source>
        <dbReference type="ARBA" id="ARBA00022519"/>
    </source>
</evidence>